<proteinExistence type="predicted"/>
<keyword evidence="2" id="KW-1185">Reference proteome</keyword>
<protein>
    <submittedName>
        <fullName evidence="1">Uncharacterized protein</fullName>
    </submittedName>
</protein>
<accession>A0A1V4HFK4</accession>
<comment type="caution">
    <text evidence="1">The sequence shown here is derived from an EMBL/GenBank/DDBJ whole genome shotgun (WGS) entry which is preliminary data.</text>
</comment>
<dbReference type="EMBL" id="MBTG01000023">
    <property type="protein sequence ID" value="OPH53356.1"/>
    <property type="molecule type" value="Genomic_DNA"/>
</dbReference>
<sequence>MQKIAKFMAFIRPRERLKFAKVRASAKCVTILFGKPAIVHLFTLEITLFGKIPAFLHAFESFS</sequence>
<evidence type="ECO:0000313" key="2">
    <source>
        <dbReference type="Proteomes" id="UP000190626"/>
    </source>
</evidence>
<reference evidence="2" key="1">
    <citation type="submission" date="2016-07" db="EMBL/GenBank/DDBJ databases">
        <authorList>
            <person name="Florea S."/>
            <person name="Webb J.S."/>
            <person name="Jaromczyk J."/>
            <person name="Schardl C.L."/>
        </authorList>
    </citation>
    <scope>NUCLEOTIDE SEQUENCE [LARGE SCALE GENOMIC DNA]</scope>
    <source>
        <strain evidence="2">CY1</strain>
    </source>
</reference>
<evidence type="ECO:0000313" key="1">
    <source>
        <dbReference type="EMBL" id="OPH53356.1"/>
    </source>
</evidence>
<dbReference type="AlphaFoldDB" id="A0A1V4HFK4"/>
<organism evidence="1 2">
    <name type="scientific">Paenibacillus ferrarius</name>
    <dbReference type="NCBI Taxonomy" id="1469647"/>
    <lineage>
        <taxon>Bacteria</taxon>
        <taxon>Bacillati</taxon>
        <taxon>Bacillota</taxon>
        <taxon>Bacilli</taxon>
        <taxon>Bacillales</taxon>
        <taxon>Paenibacillaceae</taxon>
        <taxon>Paenibacillus</taxon>
    </lineage>
</organism>
<gene>
    <name evidence="1" type="ORF">BC351_05655</name>
</gene>
<name>A0A1V4HFK4_9BACL</name>
<dbReference type="STRING" id="1469647.BC351_05655"/>
<dbReference type="Proteomes" id="UP000190626">
    <property type="component" value="Unassembled WGS sequence"/>
</dbReference>